<dbReference type="CDD" id="cd01536">
    <property type="entry name" value="PBP1_ABC_sugar_binding-like"/>
    <property type="match status" value="1"/>
</dbReference>
<dbReference type="PANTHER" id="PTHR46847:SF1">
    <property type="entry name" value="D-ALLOSE-BINDING PERIPLASMIC PROTEIN-RELATED"/>
    <property type="match status" value="1"/>
</dbReference>
<protein>
    <submittedName>
        <fullName evidence="7">Sugar ABC transporter substrate-binding protein</fullName>
    </submittedName>
</protein>
<dbReference type="AlphaFoldDB" id="A0AAP4F018"/>
<evidence type="ECO:0000313" key="8">
    <source>
        <dbReference type="Proteomes" id="UP001300383"/>
    </source>
</evidence>
<dbReference type="InterPro" id="IPR028082">
    <property type="entry name" value="Peripla_BP_I"/>
</dbReference>
<comment type="similarity">
    <text evidence="2">Belongs to the bacterial solute-binding protein 2 family.</text>
</comment>
<dbReference type="Pfam" id="PF13407">
    <property type="entry name" value="Peripla_BP_4"/>
    <property type="match status" value="1"/>
</dbReference>
<sequence>MKNRYRIPVALMGIMMIFLCSSCANKHDMEREASSAALPKKETSTEEPENEEGKIRVGFISKSTADPFFQEMNQYAEETLDGLQADGRITSWTGILDGENNPDVQNRLAGKCIEERCDYVFIVPSEPEAADPAVTRMAEAGIKVIVLNAKTASTDEAAWVYCGSSEKEAGKLVGQFVLDHCPGAGRYLHVSSVLGSTAHIDFSQGVMQILEAQTELEPVSEEITMMSQTEEDQVVSIVQAALETYGEELRAVICDTDSISAAAQKACIEAGSPEVLCIGVGGSTEAIDMVRQGNMKATAAPDGAGQVKKGIESMLEDIGNSDSATGKNGCREFDVEYLLVTGD</sequence>
<organism evidence="7 8">
    <name type="scientific">Fusibacillus kribbianus</name>
    <dbReference type="NCBI Taxonomy" id="3044208"/>
    <lineage>
        <taxon>Bacteria</taxon>
        <taxon>Bacillati</taxon>
        <taxon>Bacillota</taxon>
        <taxon>Clostridia</taxon>
        <taxon>Lachnospirales</taxon>
        <taxon>Lachnospiraceae</taxon>
        <taxon>Fusibacillus</taxon>
    </lineage>
</organism>
<dbReference type="Proteomes" id="UP001300383">
    <property type="component" value="Unassembled WGS sequence"/>
</dbReference>
<evidence type="ECO:0000256" key="2">
    <source>
        <dbReference type="ARBA" id="ARBA00007639"/>
    </source>
</evidence>
<comment type="caution">
    <text evidence="7">The sequence shown here is derived from an EMBL/GenBank/DDBJ whole genome shotgun (WGS) entry which is preliminary data.</text>
</comment>
<evidence type="ECO:0000256" key="4">
    <source>
        <dbReference type="SAM" id="MobiDB-lite"/>
    </source>
</evidence>
<dbReference type="RefSeq" id="WP_283229670.1">
    <property type="nucleotide sequence ID" value="NZ_JASGBQ010000001.1"/>
</dbReference>
<comment type="subcellular location">
    <subcellularLocation>
        <location evidence="1">Cell envelope</location>
    </subcellularLocation>
</comment>
<keyword evidence="3 5" id="KW-0732">Signal</keyword>
<reference evidence="7 8" key="1">
    <citation type="submission" date="2023-05" db="EMBL/GenBank/DDBJ databases">
        <title>[ruminococcus] sp. nov., isolated from a pig farm feces dump.</title>
        <authorList>
            <person name="Chang Y.-H."/>
        </authorList>
    </citation>
    <scope>NUCLEOTIDE SEQUENCE [LARGE SCALE GENOMIC DNA]</scope>
    <source>
        <strain evidence="7 8">YH-rum2234</strain>
    </source>
</reference>
<dbReference type="GO" id="GO:0030246">
    <property type="term" value="F:carbohydrate binding"/>
    <property type="evidence" value="ECO:0007669"/>
    <property type="project" value="UniProtKB-ARBA"/>
</dbReference>
<feature type="chain" id="PRO_5043048083" evidence="5">
    <location>
        <begin position="27"/>
        <end position="343"/>
    </location>
</feature>
<dbReference type="InterPro" id="IPR025997">
    <property type="entry name" value="SBP_2_dom"/>
</dbReference>
<dbReference type="PANTHER" id="PTHR46847">
    <property type="entry name" value="D-ALLOSE-BINDING PERIPLASMIC PROTEIN-RELATED"/>
    <property type="match status" value="1"/>
</dbReference>
<keyword evidence="8" id="KW-1185">Reference proteome</keyword>
<gene>
    <name evidence="7" type="ORF">QJ036_01575</name>
</gene>
<evidence type="ECO:0000256" key="3">
    <source>
        <dbReference type="ARBA" id="ARBA00022729"/>
    </source>
</evidence>
<feature type="signal peptide" evidence="5">
    <location>
        <begin position="1"/>
        <end position="26"/>
    </location>
</feature>
<evidence type="ECO:0000259" key="6">
    <source>
        <dbReference type="Pfam" id="PF13407"/>
    </source>
</evidence>
<evidence type="ECO:0000256" key="5">
    <source>
        <dbReference type="SAM" id="SignalP"/>
    </source>
</evidence>
<accession>A0AAP4F018</accession>
<evidence type="ECO:0000313" key="7">
    <source>
        <dbReference type="EMBL" id="MDI9241168.1"/>
    </source>
</evidence>
<proteinExistence type="inferred from homology"/>
<feature type="domain" description="Periplasmic binding protein" evidence="6">
    <location>
        <begin position="57"/>
        <end position="315"/>
    </location>
</feature>
<feature type="compositionally biased region" description="Basic and acidic residues" evidence="4">
    <location>
        <begin position="33"/>
        <end position="44"/>
    </location>
</feature>
<dbReference type="GO" id="GO:0030313">
    <property type="term" value="C:cell envelope"/>
    <property type="evidence" value="ECO:0007669"/>
    <property type="project" value="UniProtKB-SubCell"/>
</dbReference>
<dbReference type="SUPFAM" id="SSF53822">
    <property type="entry name" value="Periplasmic binding protein-like I"/>
    <property type="match status" value="1"/>
</dbReference>
<feature type="region of interest" description="Disordered" evidence="4">
    <location>
        <begin position="33"/>
        <end position="53"/>
    </location>
</feature>
<evidence type="ECO:0000256" key="1">
    <source>
        <dbReference type="ARBA" id="ARBA00004196"/>
    </source>
</evidence>
<dbReference type="EMBL" id="JASGBQ010000001">
    <property type="protein sequence ID" value="MDI9241168.1"/>
    <property type="molecule type" value="Genomic_DNA"/>
</dbReference>
<name>A0AAP4F018_9FIRM</name>
<dbReference type="Gene3D" id="3.40.50.2300">
    <property type="match status" value="2"/>
</dbReference>